<keyword evidence="2" id="KW-1185">Reference proteome</keyword>
<comment type="caution">
    <text evidence="1">The sequence shown here is derived from an EMBL/GenBank/DDBJ whole genome shotgun (WGS) entry which is preliminary data.</text>
</comment>
<reference evidence="1 2" key="1">
    <citation type="submission" date="2020-08" db="EMBL/GenBank/DDBJ databases">
        <title>Genomic Encyclopedia of Type Strains, Phase IV (KMG-IV): sequencing the most valuable type-strain genomes for metagenomic binning, comparative biology and taxonomic classification.</title>
        <authorList>
            <person name="Goeker M."/>
        </authorList>
    </citation>
    <scope>NUCLEOTIDE SEQUENCE [LARGE SCALE GENOMIC DNA]</scope>
    <source>
        <strain evidence="1 2">DSM 11275</strain>
    </source>
</reference>
<name>A0A7W8FDZ6_9BACT</name>
<organism evidence="1 2">
    <name type="scientific">Desulfovibrio intestinalis</name>
    <dbReference type="NCBI Taxonomy" id="58621"/>
    <lineage>
        <taxon>Bacteria</taxon>
        <taxon>Pseudomonadati</taxon>
        <taxon>Thermodesulfobacteriota</taxon>
        <taxon>Desulfovibrionia</taxon>
        <taxon>Desulfovibrionales</taxon>
        <taxon>Desulfovibrionaceae</taxon>
        <taxon>Desulfovibrio</taxon>
    </lineage>
</organism>
<evidence type="ECO:0000313" key="1">
    <source>
        <dbReference type="EMBL" id="MBB5143194.1"/>
    </source>
</evidence>
<dbReference type="EMBL" id="JACHGO010000003">
    <property type="protein sequence ID" value="MBB5143194.1"/>
    <property type="molecule type" value="Genomic_DNA"/>
</dbReference>
<gene>
    <name evidence="1" type="ORF">HNQ38_001282</name>
</gene>
<accession>A0A7W8FDZ6</accession>
<proteinExistence type="predicted"/>
<protein>
    <submittedName>
        <fullName evidence="1">Uncharacterized protein</fullName>
    </submittedName>
</protein>
<dbReference type="AlphaFoldDB" id="A0A7W8FDZ6"/>
<dbReference type="Proteomes" id="UP000539075">
    <property type="component" value="Unassembled WGS sequence"/>
</dbReference>
<evidence type="ECO:0000313" key="2">
    <source>
        <dbReference type="Proteomes" id="UP000539075"/>
    </source>
</evidence>
<sequence>MEPLMPLGRLGLCIRQERPPTGKRRMSKATRFVAQYLLGLSF</sequence>